<proteinExistence type="inferred from homology"/>
<feature type="domain" description="Carrier" evidence="8">
    <location>
        <begin position="622"/>
        <end position="697"/>
    </location>
</feature>
<dbReference type="InterPro" id="IPR045851">
    <property type="entry name" value="AMP-bd_C_sf"/>
</dbReference>
<dbReference type="Proteomes" id="UP000192652">
    <property type="component" value="Unassembled WGS sequence"/>
</dbReference>
<dbReference type="PROSITE" id="PS50075">
    <property type="entry name" value="CARRIER"/>
    <property type="match status" value="1"/>
</dbReference>
<dbReference type="Gene3D" id="3.40.50.12780">
    <property type="entry name" value="N-terminal domain of ligase-like"/>
    <property type="match status" value="1"/>
</dbReference>
<organism evidence="9 10">
    <name type="scientific">Xaviernesmea rhizosphaerae</name>
    <dbReference type="NCBI Taxonomy" id="1672749"/>
    <lineage>
        <taxon>Bacteria</taxon>
        <taxon>Pseudomonadati</taxon>
        <taxon>Pseudomonadota</taxon>
        <taxon>Alphaproteobacteria</taxon>
        <taxon>Hyphomicrobiales</taxon>
        <taxon>Rhizobiaceae</taxon>
        <taxon>Rhizobium/Agrobacterium group</taxon>
        <taxon>Xaviernesmea</taxon>
    </lineage>
</organism>
<dbReference type="InterPro" id="IPR006162">
    <property type="entry name" value="Ppantetheine_attach_site"/>
</dbReference>
<dbReference type="Pfam" id="PF23024">
    <property type="entry name" value="AMP-dom_DIP2-like"/>
    <property type="match status" value="1"/>
</dbReference>
<dbReference type="SUPFAM" id="SSF47336">
    <property type="entry name" value="ACP-like"/>
    <property type="match status" value="1"/>
</dbReference>
<protein>
    <submittedName>
        <fullName evidence="9">Siderophore biosynthesis protein</fullName>
    </submittedName>
</protein>
<evidence type="ECO:0000313" key="9">
    <source>
        <dbReference type="EMBL" id="OQP87457.1"/>
    </source>
</evidence>
<evidence type="ECO:0000313" key="10">
    <source>
        <dbReference type="Proteomes" id="UP000192652"/>
    </source>
</evidence>
<evidence type="ECO:0000256" key="7">
    <source>
        <dbReference type="ARBA" id="ARBA00023098"/>
    </source>
</evidence>
<evidence type="ECO:0000256" key="6">
    <source>
        <dbReference type="ARBA" id="ARBA00022832"/>
    </source>
</evidence>
<dbReference type="SUPFAM" id="SSF56801">
    <property type="entry name" value="Acetyl-CoA synthetase-like"/>
    <property type="match status" value="1"/>
</dbReference>
<evidence type="ECO:0000256" key="1">
    <source>
        <dbReference type="ARBA" id="ARBA00006432"/>
    </source>
</evidence>
<dbReference type="InterPro" id="IPR020806">
    <property type="entry name" value="PKS_PP-bd"/>
</dbReference>
<keyword evidence="2" id="KW-0596">Phosphopantetheine</keyword>
<keyword evidence="4" id="KW-0436">Ligase</keyword>
<dbReference type="InterPro" id="IPR036736">
    <property type="entry name" value="ACP-like_sf"/>
</dbReference>
<dbReference type="InterPro" id="IPR040097">
    <property type="entry name" value="FAAL/FAAC"/>
</dbReference>
<dbReference type="PROSITE" id="PS00012">
    <property type="entry name" value="PHOSPHOPANTETHEINE"/>
    <property type="match status" value="1"/>
</dbReference>
<sequence length="738" mass="79464">MVPDLKEDGFLSIVQYLEKRAALCDGAAAMRFFHDDAASIADGRFDGWSWAELRDRSQAVAMTLRRQGFVAAGARILVVYPPGLGFVAAFFGCLYAGTVPVPVPAPRRADGIRRWLHIARDAGIAGIVCAPELAEPLKPLMRAIGHGFCLSPPSADATQPRPVGEEPLAPAPLGPRQVAFLQYTSGSTSDPKGVMVTHGNLIANLAQISRAFGYSDNDRSACWLPHYHDMGLIDGLLSPVFNGFPVALMAPAAFLRRPLRFLELASHVRASVIGGPNFAYEHCAEKAAPDAMPGLDLSAIRIAYNGAEPIRPKTLKRFATAFAPHGFSWDAFYCCYGQAEATLFQTGGAPQEPPRILAVDRQALVGEGRAVAARLAEGIAEGVAMELAGCGQPAEGLDLAFVDPERGARVAEGEVGEIWIRGPNVTPGYWGRARLNAETFDQTLDGTAGWRRTGDLGFRLDGQIYITGRLKDLIIIRGQNHHPEDIEQSVFSSHPALAQGRAGVFAIEIEEEEQVGVVCELTREGLRDLDAPAVIDAVRAAVSRHHHLKAAVIALMRPSSLPRTPSGKVRRFACRQGLIDGDLRIVARWDAQPGQMFAPARSEVGPGWQQRLAETQPARRRQMLRTLLQEDVAHLARLDPGRLPDASAGFFDLGLDSVALVTLGATIERELGLPLRPTLIFEHPTIARLADHLHGLFEPEVDPPAEEALPRPVPPPAQPAIAAELAALKALLGSGRAG</sequence>
<evidence type="ECO:0000256" key="3">
    <source>
        <dbReference type="ARBA" id="ARBA00022553"/>
    </source>
</evidence>
<evidence type="ECO:0000256" key="2">
    <source>
        <dbReference type="ARBA" id="ARBA00022450"/>
    </source>
</evidence>
<dbReference type="PANTHER" id="PTHR22754:SF32">
    <property type="entry name" value="DISCO-INTERACTING PROTEIN 2"/>
    <property type="match status" value="1"/>
</dbReference>
<dbReference type="PROSITE" id="PS00455">
    <property type="entry name" value="AMP_BINDING"/>
    <property type="match status" value="1"/>
</dbReference>
<dbReference type="InterPro" id="IPR000873">
    <property type="entry name" value="AMP-dep_synth/lig_dom"/>
</dbReference>
<evidence type="ECO:0000259" key="8">
    <source>
        <dbReference type="PROSITE" id="PS50075"/>
    </source>
</evidence>
<keyword evidence="7" id="KW-0443">Lipid metabolism</keyword>
<dbReference type="InterPro" id="IPR020845">
    <property type="entry name" value="AMP-binding_CS"/>
</dbReference>
<name>A0ABX3PH56_9HYPH</name>
<dbReference type="Gene3D" id="1.10.1200.10">
    <property type="entry name" value="ACP-like"/>
    <property type="match status" value="1"/>
</dbReference>
<dbReference type="EMBL" id="MSPX01000003">
    <property type="protein sequence ID" value="OQP87457.1"/>
    <property type="molecule type" value="Genomic_DNA"/>
</dbReference>
<dbReference type="Pfam" id="PF00550">
    <property type="entry name" value="PP-binding"/>
    <property type="match status" value="1"/>
</dbReference>
<dbReference type="Gene3D" id="3.30.300.30">
    <property type="match status" value="1"/>
</dbReference>
<keyword evidence="10" id="KW-1185">Reference proteome</keyword>
<evidence type="ECO:0000256" key="4">
    <source>
        <dbReference type="ARBA" id="ARBA00022598"/>
    </source>
</evidence>
<comment type="caution">
    <text evidence="9">The sequence shown here is derived from an EMBL/GenBank/DDBJ whole genome shotgun (WGS) entry which is preliminary data.</text>
</comment>
<evidence type="ECO:0000256" key="5">
    <source>
        <dbReference type="ARBA" id="ARBA00022723"/>
    </source>
</evidence>
<dbReference type="CDD" id="cd05931">
    <property type="entry name" value="FAAL"/>
    <property type="match status" value="1"/>
</dbReference>
<dbReference type="InterPro" id="IPR009081">
    <property type="entry name" value="PP-bd_ACP"/>
</dbReference>
<dbReference type="SMART" id="SM01294">
    <property type="entry name" value="PKS_PP_betabranch"/>
    <property type="match status" value="1"/>
</dbReference>
<keyword evidence="3" id="KW-0597">Phosphoprotein</keyword>
<reference evidence="9 10" key="1">
    <citation type="journal article" date="2017" name="Antonie Van Leeuwenhoek">
        <title>Rhizobium rhizosphaerae sp. nov., a novel species isolated from rice rhizosphere.</title>
        <authorList>
            <person name="Zhao J.J."/>
            <person name="Zhang J."/>
            <person name="Zhang R.J."/>
            <person name="Zhang C.W."/>
            <person name="Yin H.Q."/>
            <person name="Zhang X.X."/>
        </authorList>
    </citation>
    <scope>NUCLEOTIDE SEQUENCE [LARGE SCALE GENOMIC DNA]</scope>
    <source>
        <strain evidence="9 10">RD15</strain>
    </source>
</reference>
<accession>A0ABX3PH56</accession>
<dbReference type="InterPro" id="IPR025110">
    <property type="entry name" value="AMP-bd_C"/>
</dbReference>
<dbReference type="InterPro" id="IPR042099">
    <property type="entry name" value="ANL_N_sf"/>
</dbReference>
<dbReference type="SMART" id="SM00823">
    <property type="entry name" value="PKS_PP"/>
    <property type="match status" value="1"/>
</dbReference>
<keyword evidence="5" id="KW-0479">Metal-binding</keyword>
<comment type="similarity">
    <text evidence="1">Belongs to the ATP-dependent AMP-binding enzyme family.</text>
</comment>
<keyword evidence="6" id="KW-0276">Fatty acid metabolism</keyword>
<dbReference type="Pfam" id="PF00501">
    <property type="entry name" value="AMP-binding"/>
    <property type="match status" value="1"/>
</dbReference>
<dbReference type="PANTHER" id="PTHR22754">
    <property type="entry name" value="DISCO-INTERACTING PROTEIN 2 DIP2 -RELATED"/>
    <property type="match status" value="1"/>
</dbReference>
<gene>
    <name evidence="9" type="ORF">BTR14_05865</name>
</gene>